<dbReference type="InterPro" id="IPR012347">
    <property type="entry name" value="Ferritin-like"/>
</dbReference>
<accession>A0ABU4RRL5</accession>
<dbReference type="Pfam" id="PF13628">
    <property type="entry name" value="DUF4142"/>
    <property type="match status" value="1"/>
</dbReference>
<keyword evidence="1" id="KW-0732">Signal</keyword>
<evidence type="ECO:0000259" key="2">
    <source>
        <dbReference type="Pfam" id="PF13628"/>
    </source>
</evidence>
<feature type="chain" id="PRO_5047180205" evidence="1">
    <location>
        <begin position="28"/>
        <end position="163"/>
    </location>
</feature>
<feature type="domain" description="DUF4142" evidence="2">
    <location>
        <begin position="39"/>
        <end position="159"/>
    </location>
</feature>
<dbReference type="Proteomes" id="UP001274321">
    <property type="component" value="Unassembled WGS sequence"/>
</dbReference>
<organism evidence="3 4">
    <name type="scientific">Terrihabitans rhizophilus</name>
    <dbReference type="NCBI Taxonomy" id="3092662"/>
    <lineage>
        <taxon>Bacteria</taxon>
        <taxon>Pseudomonadati</taxon>
        <taxon>Pseudomonadota</taxon>
        <taxon>Alphaproteobacteria</taxon>
        <taxon>Hyphomicrobiales</taxon>
        <taxon>Terrihabitans</taxon>
    </lineage>
</organism>
<dbReference type="InterPro" id="IPR006311">
    <property type="entry name" value="TAT_signal"/>
</dbReference>
<feature type="signal peptide" evidence="1">
    <location>
        <begin position="1"/>
        <end position="27"/>
    </location>
</feature>
<comment type="caution">
    <text evidence="3">The sequence shown here is derived from an EMBL/GenBank/DDBJ whole genome shotgun (WGS) entry which is preliminary data.</text>
</comment>
<dbReference type="PANTHER" id="PTHR38593:SF1">
    <property type="entry name" value="BLR2558 PROTEIN"/>
    <property type="match status" value="1"/>
</dbReference>
<sequence length="163" mass="17514">MDRRNMLKAAAGAALFLPAGMAFTAQAQPAAMDSMKASALEGGDFATMTSELALRKSRSAAVRTFARLEINEQEATARAFGGRPGMTGLTARHRQMVDELAALDGSAFDAMYVRGQIMGHEELLRIHRNYARRGSDPMARGAATVAVPSIETHLAMLRSMRSA</sequence>
<dbReference type="EMBL" id="JAXAFJ010000010">
    <property type="protein sequence ID" value="MDX6807236.1"/>
    <property type="molecule type" value="Genomic_DNA"/>
</dbReference>
<reference evidence="3 4" key="1">
    <citation type="submission" date="2023-11" db="EMBL/GenBank/DDBJ databases">
        <authorList>
            <person name="Bao R."/>
        </authorList>
    </citation>
    <scope>NUCLEOTIDE SEQUENCE [LARGE SCALE GENOMIC DNA]</scope>
    <source>
        <strain evidence="3 4">PJ23</strain>
    </source>
</reference>
<dbReference type="RefSeq" id="WP_319845366.1">
    <property type="nucleotide sequence ID" value="NZ_JAXAFJ010000010.1"/>
</dbReference>
<name>A0ABU4RRL5_9HYPH</name>
<proteinExistence type="predicted"/>
<protein>
    <submittedName>
        <fullName evidence="3">DUF4142 domain-containing protein</fullName>
    </submittedName>
</protein>
<keyword evidence="4" id="KW-1185">Reference proteome</keyword>
<evidence type="ECO:0000256" key="1">
    <source>
        <dbReference type="SAM" id="SignalP"/>
    </source>
</evidence>
<gene>
    <name evidence="3" type="ORF">SCD90_14280</name>
</gene>
<evidence type="ECO:0000313" key="3">
    <source>
        <dbReference type="EMBL" id="MDX6807236.1"/>
    </source>
</evidence>
<dbReference type="PROSITE" id="PS51318">
    <property type="entry name" value="TAT"/>
    <property type="match status" value="1"/>
</dbReference>
<evidence type="ECO:0000313" key="4">
    <source>
        <dbReference type="Proteomes" id="UP001274321"/>
    </source>
</evidence>
<dbReference type="Gene3D" id="1.20.1260.10">
    <property type="match status" value="1"/>
</dbReference>
<dbReference type="PANTHER" id="PTHR38593">
    <property type="entry name" value="BLR2558 PROTEIN"/>
    <property type="match status" value="1"/>
</dbReference>
<dbReference type="InterPro" id="IPR025419">
    <property type="entry name" value="DUF4142"/>
</dbReference>